<dbReference type="HOGENOM" id="CLU_012893_5_0_12"/>
<dbReference type="EMBL" id="CP003155">
    <property type="protein sequence ID" value="AEV28456.1"/>
    <property type="molecule type" value="Genomic_DNA"/>
</dbReference>
<feature type="transmembrane region" description="Helical" evidence="7">
    <location>
        <begin position="236"/>
        <end position="261"/>
    </location>
</feature>
<feature type="transmembrane region" description="Helical" evidence="7">
    <location>
        <begin position="91"/>
        <end position="113"/>
    </location>
</feature>
<dbReference type="PANTHER" id="PTHR43549">
    <property type="entry name" value="MULTIDRUG RESISTANCE PROTEIN YPNP-RELATED"/>
    <property type="match status" value="1"/>
</dbReference>
<dbReference type="InterPro" id="IPR052031">
    <property type="entry name" value="Membrane_Transporter-Flippase"/>
</dbReference>
<proteinExistence type="predicted"/>
<keyword evidence="3" id="KW-1003">Cell membrane</keyword>
<keyword evidence="5 7" id="KW-1133">Transmembrane helix</keyword>
<dbReference type="PIRSF" id="PIRSF006603">
    <property type="entry name" value="DinF"/>
    <property type="match status" value="1"/>
</dbReference>
<dbReference type="RefSeq" id="WP_014269305.1">
    <property type="nucleotide sequence ID" value="NC_016633.1"/>
</dbReference>
<reference evidence="8 9" key="1">
    <citation type="submission" date="2011-11" db="EMBL/GenBank/DDBJ databases">
        <title>Complete sequence of Spirochaeta sp. grapes.</title>
        <authorList>
            <consortium name="US DOE Joint Genome Institute"/>
            <person name="Lucas S."/>
            <person name="Han J."/>
            <person name="Lapidus A."/>
            <person name="Cheng J.-F."/>
            <person name="Goodwin L."/>
            <person name="Pitluck S."/>
            <person name="Peters L."/>
            <person name="Ovchinnikova G."/>
            <person name="Munk A.C."/>
            <person name="Detter J.C."/>
            <person name="Han C."/>
            <person name="Tapia R."/>
            <person name="Land M."/>
            <person name="Hauser L."/>
            <person name="Kyrpides N."/>
            <person name="Ivanova N."/>
            <person name="Pagani I."/>
            <person name="Ritalahtilisa K."/>
            <person name="Loeffler F."/>
            <person name="Woyke T."/>
        </authorList>
    </citation>
    <scope>NUCLEOTIDE SEQUENCE [LARGE SCALE GENOMIC DNA]</scope>
    <source>
        <strain evidence="9">ATCC BAA-1885 / DSM 22778 / Grapes</strain>
    </source>
</reference>
<evidence type="ECO:0000256" key="3">
    <source>
        <dbReference type="ARBA" id="ARBA00022475"/>
    </source>
</evidence>
<feature type="transmembrane region" description="Helical" evidence="7">
    <location>
        <begin position="354"/>
        <end position="373"/>
    </location>
</feature>
<dbReference type="KEGG" id="sgp:SpiGrapes_0612"/>
<feature type="transmembrane region" description="Helical" evidence="7">
    <location>
        <begin position="133"/>
        <end position="158"/>
    </location>
</feature>
<feature type="transmembrane region" description="Helical" evidence="7">
    <location>
        <begin position="165"/>
        <end position="186"/>
    </location>
</feature>
<comment type="subcellular location">
    <subcellularLocation>
        <location evidence="1">Cell membrane</location>
        <topology evidence="1">Multi-pass membrane protein</topology>
    </subcellularLocation>
</comment>
<evidence type="ECO:0000256" key="5">
    <source>
        <dbReference type="ARBA" id="ARBA00022989"/>
    </source>
</evidence>
<organism evidence="8 9">
    <name type="scientific">Sphaerochaeta pleomorpha (strain ATCC BAA-1885 / DSM 22778 / Grapes)</name>
    <dbReference type="NCBI Taxonomy" id="158190"/>
    <lineage>
        <taxon>Bacteria</taxon>
        <taxon>Pseudomonadati</taxon>
        <taxon>Spirochaetota</taxon>
        <taxon>Spirochaetia</taxon>
        <taxon>Spirochaetales</taxon>
        <taxon>Sphaerochaetaceae</taxon>
        <taxon>Sphaerochaeta</taxon>
    </lineage>
</organism>
<evidence type="ECO:0000256" key="7">
    <source>
        <dbReference type="SAM" id="Phobius"/>
    </source>
</evidence>
<evidence type="ECO:0000313" key="9">
    <source>
        <dbReference type="Proteomes" id="UP000005632"/>
    </source>
</evidence>
<evidence type="ECO:0000256" key="6">
    <source>
        <dbReference type="ARBA" id="ARBA00023136"/>
    </source>
</evidence>
<dbReference type="eggNOG" id="COG0534">
    <property type="taxonomic scope" value="Bacteria"/>
</dbReference>
<dbReference type="OrthoDB" id="9806302at2"/>
<dbReference type="GO" id="GO:0005886">
    <property type="term" value="C:plasma membrane"/>
    <property type="evidence" value="ECO:0007669"/>
    <property type="project" value="UniProtKB-SubCell"/>
</dbReference>
<dbReference type="Proteomes" id="UP000005632">
    <property type="component" value="Chromosome"/>
</dbReference>
<dbReference type="NCBIfam" id="TIGR00797">
    <property type="entry name" value="matE"/>
    <property type="match status" value="1"/>
</dbReference>
<keyword evidence="9" id="KW-1185">Reference proteome</keyword>
<feature type="transmembrane region" description="Helical" evidence="7">
    <location>
        <begin position="385"/>
        <end position="405"/>
    </location>
</feature>
<accession>G8QXF5</accession>
<protein>
    <submittedName>
        <fullName evidence="8">Putative efflux protein, MATE family</fullName>
    </submittedName>
</protein>
<feature type="transmembrane region" description="Helical" evidence="7">
    <location>
        <begin position="281"/>
        <end position="303"/>
    </location>
</feature>
<feature type="transmembrane region" description="Helical" evidence="7">
    <location>
        <begin position="192"/>
        <end position="213"/>
    </location>
</feature>
<dbReference type="InterPro" id="IPR002528">
    <property type="entry name" value="MATE_fam"/>
</dbReference>
<name>G8QXF5_SPHPG</name>
<evidence type="ECO:0000313" key="8">
    <source>
        <dbReference type="EMBL" id="AEV28456.1"/>
    </source>
</evidence>
<feature type="transmembrane region" description="Helical" evidence="7">
    <location>
        <begin position="51"/>
        <end position="70"/>
    </location>
</feature>
<feature type="transmembrane region" description="Helical" evidence="7">
    <location>
        <begin position="411"/>
        <end position="433"/>
    </location>
</feature>
<evidence type="ECO:0000256" key="4">
    <source>
        <dbReference type="ARBA" id="ARBA00022692"/>
    </source>
</evidence>
<feature type="transmembrane region" description="Helical" evidence="7">
    <location>
        <begin position="315"/>
        <end position="334"/>
    </location>
</feature>
<evidence type="ECO:0000256" key="2">
    <source>
        <dbReference type="ARBA" id="ARBA00022448"/>
    </source>
</evidence>
<dbReference type="GO" id="GO:0042910">
    <property type="term" value="F:xenobiotic transmembrane transporter activity"/>
    <property type="evidence" value="ECO:0007669"/>
    <property type="project" value="InterPro"/>
</dbReference>
<sequence>MEHDMSRGNPAKLIFFFMLPILAGNLFQQFYSMVDTFVVGRFDGVQSLAAVGATGGMVFLILGFVGGLTAGFSVIVSQKFGAKDISGMKKAVAMSCLAAGVLAILVSFIAILTSKPLLILLKTPQNIIEAANAYITIIYIGIFATIYYNLLASVLRALGDSKSPLYFLIIASVLNVIGDFITVVYLHLSVRGVAYATVASQSISALCCLLYIIKKYPSLHLSKKDWKIDLPLITRLLRIGLPSALQFSVCAIGVLIVQASINQMGSNTVAAYSVGVKIEQLVTQPLVTLGMAMATFAGQNLGAGRLDRVQKGVKNGVLLTIAFSLISYGLLLVFGKFLARLFIEGDQTQVIEQVVLYLQVVAIFFIPLGLIFIYRNTCQGLGSGLIPMLSSIQELVFRILVVLTLPRYFGYLGICLSSPIAWLAAAILLVIAYHRKLRNLEKGFLLHAIRNKESIAIPIGTDPSRA</sequence>
<keyword evidence="4 7" id="KW-0812">Transmembrane</keyword>
<dbReference type="Pfam" id="PF01554">
    <property type="entry name" value="MatE"/>
    <property type="match status" value="2"/>
</dbReference>
<keyword evidence="6 7" id="KW-0472">Membrane</keyword>
<keyword evidence="2" id="KW-0813">Transport</keyword>
<dbReference type="AlphaFoldDB" id="G8QXF5"/>
<dbReference type="GO" id="GO:0015297">
    <property type="term" value="F:antiporter activity"/>
    <property type="evidence" value="ECO:0007669"/>
    <property type="project" value="InterPro"/>
</dbReference>
<dbReference type="PANTHER" id="PTHR43549:SF3">
    <property type="entry name" value="MULTIDRUG RESISTANCE PROTEIN YPNP-RELATED"/>
    <property type="match status" value="1"/>
</dbReference>
<dbReference type="CDD" id="cd13138">
    <property type="entry name" value="MATE_yoeA_like"/>
    <property type="match status" value="1"/>
</dbReference>
<gene>
    <name evidence="8" type="ordered locus">SpiGrapes_0612</name>
</gene>
<dbReference type="InterPro" id="IPR048279">
    <property type="entry name" value="MdtK-like"/>
</dbReference>
<feature type="transmembrane region" description="Helical" evidence="7">
    <location>
        <begin position="12"/>
        <end position="31"/>
    </location>
</feature>
<evidence type="ECO:0000256" key="1">
    <source>
        <dbReference type="ARBA" id="ARBA00004651"/>
    </source>
</evidence>